<gene>
    <name evidence="1" type="primary">26</name>
    <name evidence="1" type="ORF">SEA_POPPER_26</name>
</gene>
<accession>A0AAE7WDQ7</accession>
<evidence type="ECO:0000313" key="2">
    <source>
        <dbReference type="Proteomes" id="UP000826536"/>
    </source>
</evidence>
<reference evidence="1" key="1">
    <citation type="submission" date="2021-05" db="EMBL/GenBank/DDBJ databases">
        <authorList>
            <person name="Oduselu T.J."/>
            <person name="Akomolafe A.O."/>
            <person name="Emem I.S."/>
            <person name="Adedeji R.O."/>
            <person name="Ojebola B.M."/>
            <person name="Daramola O.I."/>
            <person name="Olatinwo S.O."/>
            <person name="Taiwo A.E."/>
            <person name="Ayodele I.E."/>
            <person name="Atoyebi A.N."/>
            <person name="Raifu M."/>
            <person name="Adebiyi I."/>
            <person name="Ogunleye V.I."/>
            <person name="Faleye T.O.C."/>
            <person name="Bakarey A.S."/>
            <person name="Adewumi O.M."/>
            <person name="Anetor J.I."/>
            <person name="Ademowo O.G."/>
            <person name="Pollenz R.S."/>
            <person name="Garlena R.A."/>
            <person name="Russell D.A."/>
            <person name="Pope W.H."/>
            <person name="Jacobs-Sera D."/>
            <person name="Hatfull G.F."/>
        </authorList>
    </citation>
    <scope>NUCLEOTIDE SEQUENCE</scope>
</reference>
<dbReference type="RefSeq" id="YP_010761122.1">
    <property type="nucleotide sequence ID" value="NC_073592.1"/>
</dbReference>
<dbReference type="GeneID" id="80034233"/>
<name>A0AAE7WDQ7_9CAUD</name>
<keyword evidence="2" id="KW-1185">Reference proteome</keyword>
<sequence>MQQPGLPGSQFPGEDAQVRKLKELERQVQQFSAANVLATAGIGVIPNGVLVNGLMQFNREDGTLGVQVDPTTGSFTAYDAAGTAAVARFGELQETSPGSYGVEVLVGSTWVQLGAQVATWGTLAGKPSTFPPSSHTHPGSDVTSAVANATNAVNAVNSAQADGSQYGWTNTVAGTEFYALWVGNDGGFHFGRNTSSIKYKENVRDSGTGHAVLSLRPVVYDRKPTFKYPELEDGTRCEGPPQRFEGAKDELGLIAEEVDPHLPQIVTRYGGDIDGVRYDLLGVALLPVVQEHERKIAEQAEQIAALTAAVRELGGNI</sequence>
<dbReference type="EMBL" id="MZ274308">
    <property type="protein sequence ID" value="QYC54945.1"/>
    <property type="molecule type" value="Genomic_DNA"/>
</dbReference>
<dbReference type="Proteomes" id="UP000826536">
    <property type="component" value="Segment"/>
</dbReference>
<protein>
    <submittedName>
        <fullName evidence="1">Minor tail protein</fullName>
    </submittedName>
</protein>
<proteinExistence type="predicted"/>
<evidence type="ECO:0000313" key="1">
    <source>
        <dbReference type="EMBL" id="QYC54945.1"/>
    </source>
</evidence>
<dbReference type="KEGG" id="vg:80034233"/>
<organism evidence="1 2">
    <name type="scientific">Arthrobacter phage Popper</name>
    <dbReference type="NCBI Taxonomy" id="2859633"/>
    <lineage>
        <taxon>Viruses</taxon>
        <taxon>Duplodnaviria</taxon>
        <taxon>Heunggongvirae</taxon>
        <taxon>Uroviricota</taxon>
        <taxon>Caudoviricetes</taxon>
        <taxon>Daemsvirinae</taxon>
        <taxon>Nanditavirus</taxon>
        <taxon>Nanditavirus popper</taxon>
    </lineage>
</organism>